<dbReference type="Pfam" id="PF17919">
    <property type="entry name" value="RT_RNaseH_2"/>
    <property type="match status" value="1"/>
</dbReference>
<name>A0A6A5EBF7_PERFL</name>
<dbReference type="Gene3D" id="1.10.340.70">
    <property type="match status" value="1"/>
</dbReference>
<evidence type="ECO:0000313" key="8">
    <source>
        <dbReference type="Proteomes" id="UP000465112"/>
    </source>
</evidence>
<feature type="compositionally biased region" description="Polar residues" evidence="4">
    <location>
        <begin position="1219"/>
        <end position="1253"/>
    </location>
</feature>
<dbReference type="GO" id="GO:0015074">
    <property type="term" value="P:DNA integration"/>
    <property type="evidence" value="ECO:0007669"/>
    <property type="project" value="InterPro"/>
</dbReference>
<dbReference type="InterPro" id="IPR041577">
    <property type="entry name" value="RT_RNaseH_2"/>
</dbReference>
<dbReference type="InterPro" id="IPR012337">
    <property type="entry name" value="RNaseH-like_sf"/>
</dbReference>
<evidence type="ECO:0000259" key="6">
    <source>
        <dbReference type="PROSITE" id="PS50994"/>
    </source>
</evidence>
<dbReference type="Gene3D" id="3.10.20.370">
    <property type="match status" value="1"/>
</dbReference>
<feature type="region of interest" description="Disordered" evidence="4">
    <location>
        <begin position="564"/>
        <end position="587"/>
    </location>
</feature>
<dbReference type="EMBL" id="VHII01000022">
    <property type="protein sequence ID" value="KAF1373333.1"/>
    <property type="molecule type" value="Genomic_DNA"/>
</dbReference>
<feature type="domain" description="Reverse transcriptase" evidence="5">
    <location>
        <begin position="114"/>
        <end position="293"/>
    </location>
</feature>
<dbReference type="AlphaFoldDB" id="A0A6A5EBF7"/>
<dbReference type="FunFam" id="3.10.20.370:FF:000001">
    <property type="entry name" value="Retrovirus-related Pol polyprotein from transposon 17.6-like protein"/>
    <property type="match status" value="1"/>
</dbReference>
<evidence type="ECO:0000256" key="4">
    <source>
        <dbReference type="SAM" id="MobiDB-lite"/>
    </source>
</evidence>
<evidence type="ECO:0000313" key="7">
    <source>
        <dbReference type="EMBL" id="KAF1373333.1"/>
    </source>
</evidence>
<evidence type="ECO:0000256" key="2">
    <source>
        <dbReference type="ARBA" id="ARBA00012180"/>
    </source>
</evidence>
<dbReference type="InterPro" id="IPR050951">
    <property type="entry name" value="Retrovirus_Pol_polyprotein"/>
</dbReference>
<feature type="region of interest" description="Disordered" evidence="4">
    <location>
        <begin position="1212"/>
        <end position="1253"/>
    </location>
</feature>
<evidence type="ECO:0000259" key="5">
    <source>
        <dbReference type="PROSITE" id="PS50878"/>
    </source>
</evidence>
<dbReference type="InterPro" id="IPR036397">
    <property type="entry name" value="RNaseH_sf"/>
</dbReference>
<keyword evidence="8" id="KW-1185">Reference proteome</keyword>
<evidence type="ECO:0000256" key="1">
    <source>
        <dbReference type="ARBA" id="ARBA00010879"/>
    </source>
</evidence>
<reference evidence="7 8" key="1">
    <citation type="submission" date="2019-06" db="EMBL/GenBank/DDBJ databases">
        <title>A chromosome-scale genome assembly of the European perch, Perca fluviatilis.</title>
        <authorList>
            <person name="Roques C."/>
            <person name="Zahm M."/>
            <person name="Cabau C."/>
            <person name="Klopp C."/>
            <person name="Bouchez O."/>
            <person name="Donnadieu C."/>
            <person name="Kuhl H."/>
            <person name="Gislard M."/>
            <person name="Guendouz S."/>
            <person name="Journot L."/>
            <person name="Haffray P."/>
            <person name="Bestin A."/>
            <person name="Morvezen R."/>
            <person name="Feron R."/>
            <person name="Wen M."/>
            <person name="Jouanno E."/>
            <person name="Herpin A."/>
            <person name="Schartl M."/>
            <person name="Postlethwait J."/>
            <person name="Schaerlinger B."/>
            <person name="Chardard D."/>
            <person name="Lecocq T."/>
            <person name="Poncet C."/>
            <person name="Jaffrelo L."/>
            <person name="Lampietro C."/>
            <person name="Guiguen Y."/>
        </authorList>
    </citation>
    <scope>NUCLEOTIDE SEQUENCE [LARGE SCALE GENOMIC DNA]</scope>
    <source>
        <tissue evidence="7">Blood</tissue>
    </source>
</reference>
<dbReference type="InterPro" id="IPR001584">
    <property type="entry name" value="Integrase_cat-core"/>
</dbReference>
<dbReference type="Gene3D" id="3.10.10.10">
    <property type="entry name" value="HIV Type 1 Reverse Transcriptase, subunit A, domain 1"/>
    <property type="match status" value="1"/>
</dbReference>
<dbReference type="CDD" id="cd01647">
    <property type="entry name" value="RT_LTR"/>
    <property type="match status" value="1"/>
</dbReference>
<dbReference type="Gene3D" id="3.30.70.270">
    <property type="match status" value="2"/>
</dbReference>
<feature type="domain" description="Integrase catalytic" evidence="6">
    <location>
        <begin position="786"/>
        <end position="944"/>
    </location>
</feature>
<dbReference type="FunFam" id="3.30.420.10:FF:000032">
    <property type="entry name" value="Retrovirus-related Pol polyprotein from transposon 297-like Protein"/>
    <property type="match status" value="1"/>
</dbReference>
<dbReference type="FunFam" id="1.10.340.70:FF:000001">
    <property type="entry name" value="Retrovirus-related Pol polyprotein from transposon gypsy-like Protein"/>
    <property type="match status" value="1"/>
</dbReference>
<evidence type="ECO:0000256" key="3">
    <source>
        <dbReference type="ARBA" id="ARBA00039658"/>
    </source>
</evidence>
<dbReference type="Gene3D" id="3.30.420.10">
    <property type="entry name" value="Ribonuclease H-like superfamily/Ribonuclease H"/>
    <property type="match status" value="1"/>
</dbReference>
<dbReference type="InterPro" id="IPR043128">
    <property type="entry name" value="Rev_trsase/Diguanyl_cyclase"/>
</dbReference>
<dbReference type="PROSITE" id="PS50994">
    <property type="entry name" value="INTEGRASE"/>
    <property type="match status" value="1"/>
</dbReference>
<dbReference type="Pfam" id="PF00665">
    <property type="entry name" value="rve"/>
    <property type="match status" value="1"/>
</dbReference>
<dbReference type="Pfam" id="PF00078">
    <property type="entry name" value="RVT_1"/>
    <property type="match status" value="1"/>
</dbReference>
<dbReference type="PANTHER" id="PTHR37984">
    <property type="entry name" value="PROTEIN CBG26694"/>
    <property type="match status" value="1"/>
</dbReference>
<dbReference type="InterPro" id="IPR000477">
    <property type="entry name" value="RT_dom"/>
</dbReference>
<comment type="caution">
    <text evidence="7">The sequence shown here is derived from an EMBL/GenBank/DDBJ whole genome shotgun (WGS) entry which is preliminary data.</text>
</comment>
<comment type="similarity">
    <text evidence="1">Belongs to the beta type-B retroviral polymerase family. HERV class-II K(HML-2) pol subfamily.</text>
</comment>
<dbReference type="SUPFAM" id="SSF53098">
    <property type="entry name" value="Ribonuclease H-like"/>
    <property type="match status" value="1"/>
</dbReference>
<gene>
    <name evidence="7" type="ORF">PFLUV_G00259440</name>
</gene>
<protein>
    <recommendedName>
        <fullName evidence="3">Gypsy retrotransposon integrase-like protein 1</fullName>
        <ecNumber evidence="2">3.1.26.4</ecNumber>
    </recommendedName>
</protein>
<dbReference type="PANTHER" id="PTHR37984:SF15">
    <property type="entry name" value="INTEGRASE CATALYTIC DOMAIN-CONTAINING PROTEIN"/>
    <property type="match status" value="1"/>
</dbReference>
<dbReference type="EC" id="3.1.26.4" evidence="2"/>
<dbReference type="Pfam" id="PF17921">
    <property type="entry name" value="Integrase_H2C2"/>
    <property type="match status" value="1"/>
</dbReference>
<dbReference type="SUPFAM" id="SSF56672">
    <property type="entry name" value="DNA/RNA polymerases"/>
    <property type="match status" value="1"/>
</dbReference>
<dbReference type="InterPro" id="IPR043502">
    <property type="entry name" value="DNA/RNA_pol_sf"/>
</dbReference>
<dbReference type="InterPro" id="IPR041588">
    <property type="entry name" value="Integrase_H2C2"/>
</dbReference>
<sequence length="1253" mass="141139">MDAAERSEVPLVSCGQSAVPPTVAANSVEDQLRSVGLSNVDIESCEVSEDYRRRMADLVLQYEDVFSRHHLDCGEAKGFVHRIHLSDSRPFRLPYRRVPPGQYQKLRQVLSEMEEKEIIRKSTSEYASPLVLVWKKNGDLRICTDFRWLNKRTLKDAHPLPHQADCLAALGGNCFFSTMDLTSGFYNMPLHEDDRKYSAFTTPMGLYEYNRLPQGLCNSPGSFMRMMTSIFGDQNYLSLLCYLDDLLVFAPDEETALLRLTMVFDRLRSHNLKLAPKKCFFLRRAVKFLGHIIDETGVSTDPSKVENICNMSSADLMEPDGVTPSQKRIRSFLGMVNYYQHFVPRYSAIAKPLFDLLKGVKRKGKHNANKLSSRKLHASDWMPCQSQAFEDLKASLVHSVVLAHPDFTRPFMLSTDASLEGLGAVLSQVQEGDARARPIAFASKSLSHSQKNYPAHRLEFLALKWSVCDKFSHWLKGHRFTVWTDNNPLTHILTKPKLDCCEQRWVAKLASYDFDIKYIPGQQNVVADALSRVPFVKESVGHRLLAEPYAGLLSTVRDMSSTSVQNAFRSSSGHKKPSPVSDNAPSTCSPLHMHAQSVKMEEVSAVLQSHVEWDAGPRLRAVDVFQYLPQLVPPGQDALPAYTEKDLRTKQLEDKTLACVLSYVERHRRPSRRERFKESVSVTRYLKHWDRFTVSNGVLYRISRHQKTKAKRFQYVVPDSLKSEVLRGIHDGAGHQAQSRCLSLARQRFFWPSLDRDVRDYVRHCQRCIVSKTVEPEGRAPLENIISTRPLELVCIDFWSAEDSRNKSVDVLVITDHFTRMAQAFSCKDQTAKQVARVLWDRYFCVFGFPERIHSDQGANFESQLISELLRVSGIRKSHTTPYHPMGNGSVERFNRTLGGMIRALPPGEKADWPRRLQTLTFMYNCAAHETTGYPPFYLMFGRVPRLPVDVLFRTVLHDSDVTSYDKYVACLANDLKEAMVIAQDHAAKEQDRHAQLYNRKVKGSQIGLGDRVLVANRTERGKRKLADRWDSTVYTVVDVNEETHTYRICDTLTGREEVVHRNLLLLANFFPVGDACDMSDLTLSVPATTSLAPGSDDVGEAKEALFGRVGDSLCAASEGLDTECGRHSPVTAGEGMNPLTDPEPVDSERRTFEWITQLSVPSLSEVDAADMTSVTSDSRAASISPGDISTRQSVPSDFSLVTAVDVQAHVGQPGPTLDTMTQTGRTSDSLHTVNKTRPMPSVNTDAQTQVRS</sequence>
<dbReference type="GO" id="GO:0004523">
    <property type="term" value="F:RNA-DNA hybrid ribonuclease activity"/>
    <property type="evidence" value="ECO:0007669"/>
    <property type="project" value="UniProtKB-EC"/>
</dbReference>
<proteinExistence type="inferred from homology"/>
<organism evidence="7 8">
    <name type="scientific">Perca fluviatilis</name>
    <name type="common">European perch</name>
    <dbReference type="NCBI Taxonomy" id="8168"/>
    <lineage>
        <taxon>Eukaryota</taxon>
        <taxon>Metazoa</taxon>
        <taxon>Chordata</taxon>
        <taxon>Craniata</taxon>
        <taxon>Vertebrata</taxon>
        <taxon>Euteleostomi</taxon>
        <taxon>Actinopterygii</taxon>
        <taxon>Neopterygii</taxon>
        <taxon>Teleostei</taxon>
        <taxon>Neoteleostei</taxon>
        <taxon>Acanthomorphata</taxon>
        <taxon>Eupercaria</taxon>
        <taxon>Perciformes</taxon>
        <taxon>Percoidei</taxon>
        <taxon>Percidae</taxon>
        <taxon>Percinae</taxon>
        <taxon>Perca</taxon>
    </lineage>
</organism>
<dbReference type="PROSITE" id="PS50878">
    <property type="entry name" value="RT_POL"/>
    <property type="match status" value="1"/>
</dbReference>
<dbReference type="CDD" id="cd09274">
    <property type="entry name" value="RNase_HI_RT_Ty3"/>
    <property type="match status" value="1"/>
</dbReference>
<dbReference type="GO" id="GO:0003676">
    <property type="term" value="F:nucleic acid binding"/>
    <property type="evidence" value="ECO:0007669"/>
    <property type="project" value="InterPro"/>
</dbReference>
<dbReference type="Proteomes" id="UP000465112">
    <property type="component" value="Chromosome 22"/>
</dbReference>
<accession>A0A6A5EBF7</accession>